<dbReference type="InterPro" id="IPR030417">
    <property type="entry name" value="MS4A"/>
</dbReference>
<dbReference type="PANTHER" id="PTHR23320">
    <property type="entry name" value="MEMBRANE-SPANNING 4-DOMAINS SUBFAMILY A MS4A -RELATED"/>
    <property type="match status" value="1"/>
</dbReference>
<feature type="transmembrane region" description="Helical" evidence="6">
    <location>
        <begin position="132"/>
        <end position="154"/>
    </location>
</feature>
<gene>
    <name evidence="7" type="ORF">FD754_015973</name>
</gene>
<evidence type="ECO:0000256" key="3">
    <source>
        <dbReference type="ARBA" id="ARBA00022692"/>
    </source>
</evidence>
<dbReference type="EMBL" id="VCEA01000002">
    <property type="protein sequence ID" value="KAB0351116.1"/>
    <property type="molecule type" value="Genomic_DNA"/>
</dbReference>
<evidence type="ECO:0000313" key="8">
    <source>
        <dbReference type="Proteomes" id="UP000326458"/>
    </source>
</evidence>
<evidence type="ECO:0000256" key="5">
    <source>
        <dbReference type="ARBA" id="ARBA00023136"/>
    </source>
</evidence>
<protein>
    <submittedName>
        <fullName evidence="7">Uncharacterized protein</fullName>
    </submittedName>
</protein>
<dbReference type="InterPro" id="IPR007237">
    <property type="entry name" value="CD20-like"/>
</dbReference>
<dbReference type="Pfam" id="PF04103">
    <property type="entry name" value="CD20"/>
    <property type="match status" value="1"/>
</dbReference>
<keyword evidence="5 6" id="KW-0472">Membrane</keyword>
<keyword evidence="8" id="KW-1185">Reference proteome</keyword>
<proteinExistence type="inferred from homology"/>
<comment type="subcellular location">
    <subcellularLocation>
        <location evidence="1">Membrane</location>
        <topology evidence="1">Multi-pass membrane protein</topology>
    </subcellularLocation>
</comment>
<evidence type="ECO:0000256" key="2">
    <source>
        <dbReference type="ARBA" id="ARBA00009565"/>
    </source>
</evidence>
<feature type="transmembrane region" description="Helical" evidence="6">
    <location>
        <begin position="20"/>
        <end position="38"/>
    </location>
</feature>
<evidence type="ECO:0000256" key="6">
    <source>
        <dbReference type="SAM" id="Phobius"/>
    </source>
</evidence>
<dbReference type="Proteomes" id="UP000326458">
    <property type="component" value="Unassembled WGS sequence"/>
</dbReference>
<keyword evidence="4 6" id="KW-1133">Transmembrane helix</keyword>
<dbReference type="GO" id="GO:0005886">
    <property type="term" value="C:plasma membrane"/>
    <property type="evidence" value="ECO:0007669"/>
    <property type="project" value="TreeGrafter"/>
</dbReference>
<evidence type="ECO:0000256" key="1">
    <source>
        <dbReference type="ARBA" id="ARBA00004141"/>
    </source>
</evidence>
<comment type="similarity">
    <text evidence="2">Belongs to the MS4A family.</text>
</comment>
<organism evidence="7 8">
    <name type="scientific">Muntiacus muntjak</name>
    <name type="common">Barking deer</name>
    <name type="synonym">Indian muntjac</name>
    <dbReference type="NCBI Taxonomy" id="9888"/>
    <lineage>
        <taxon>Eukaryota</taxon>
        <taxon>Metazoa</taxon>
        <taxon>Chordata</taxon>
        <taxon>Craniata</taxon>
        <taxon>Vertebrata</taxon>
        <taxon>Euteleostomi</taxon>
        <taxon>Mammalia</taxon>
        <taxon>Eutheria</taxon>
        <taxon>Laurasiatheria</taxon>
        <taxon>Artiodactyla</taxon>
        <taxon>Ruminantia</taxon>
        <taxon>Pecora</taxon>
        <taxon>Cervidae</taxon>
        <taxon>Muntiacinae</taxon>
        <taxon>Muntiacus</taxon>
    </lineage>
</organism>
<evidence type="ECO:0000313" key="7">
    <source>
        <dbReference type="EMBL" id="KAB0351116.1"/>
    </source>
</evidence>
<reference evidence="7 8" key="1">
    <citation type="submission" date="2019-06" db="EMBL/GenBank/DDBJ databases">
        <title>Discovery of a novel chromosome fission-fusion reversal in muntjac.</title>
        <authorList>
            <person name="Mudd A.B."/>
            <person name="Bredeson J.V."/>
            <person name="Baum R."/>
            <person name="Hockemeyer D."/>
            <person name="Rokhsar D.S."/>
        </authorList>
    </citation>
    <scope>NUCLEOTIDE SEQUENCE [LARGE SCALE GENOMIC DNA]</scope>
    <source>
        <strain evidence="7">UTSW_UCB_Mm</strain>
        <tissue evidence="7">Fibroblast cell line</tissue>
    </source>
</reference>
<comment type="caution">
    <text evidence="7">The sequence shown here is derived from an EMBL/GenBank/DDBJ whole genome shotgun (WGS) entry which is preliminary data.</text>
</comment>
<feature type="transmembrane region" description="Helical" evidence="6">
    <location>
        <begin position="50"/>
        <end position="74"/>
    </location>
</feature>
<dbReference type="GO" id="GO:0007166">
    <property type="term" value="P:cell surface receptor signaling pathway"/>
    <property type="evidence" value="ECO:0007669"/>
    <property type="project" value="TreeGrafter"/>
</dbReference>
<dbReference type="PANTHER" id="PTHR23320:SF121">
    <property type="entry name" value="MEMBRANE-SPANNING 4-DOMAINS, SUBFAMILY A, MEMBER 19"/>
    <property type="match status" value="1"/>
</dbReference>
<keyword evidence="3 6" id="KW-0812">Transmembrane</keyword>
<sequence>MYWRWPQRANRRKETSAVQIILTLFHYALGALSASLFFEEDIKNTGDIPILLPLGYIVWSSPFFLISGSMAISAQKKPTRYKLTSTIVMSIFSGCFSAFGSIILCFACFSYAAEMKEYVWSQLAGGMLLQYLLFSSVTELIVVSIIVSWIVQALHHPASKEESKIFINLSGSSLETSTGKSRLNLTSLKA</sequence>
<dbReference type="AlphaFoldDB" id="A0A5N3VSW5"/>
<name>A0A5N3VSW5_MUNMU</name>
<accession>A0A5N3VSW5</accession>
<feature type="transmembrane region" description="Helical" evidence="6">
    <location>
        <begin position="86"/>
        <end position="112"/>
    </location>
</feature>
<evidence type="ECO:0000256" key="4">
    <source>
        <dbReference type="ARBA" id="ARBA00022989"/>
    </source>
</evidence>